<dbReference type="GO" id="GO:0003964">
    <property type="term" value="F:RNA-directed DNA polymerase activity"/>
    <property type="evidence" value="ECO:0007669"/>
    <property type="project" value="UniProtKB-KW"/>
</dbReference>
<dbReference type="RefSeq" id="WP_279933462.1">
    <property type="nucleotide sequence ID" value="NZ_JARWBG010000102.1"/>
</dbReference>
<keyword evidence="3" id="KW-0695">RNA-directed DNA polymerase</keyword>
<dbReference type="InterPro" id="IPR051083">
    <property type="entry name" value="GrpII_Intron_Splice-Mob/Def"/>
</dbReference>
<dbReference type="InterPro" id="IPR000477">
    <property type="entry name" value="RT_dom"/>
</dbReference>
<sequence>MQVAWRGLVSVVSASSTTSGSLKLDPVRALQHALYRAAKADPGRRFHALGDKVHRRDVLRRAWVTVRRNNGAPGVDATTLAEVEEYGVDRLLGEVAAELREGRWRPLPARRVFIPKPGVAEQRPLSIPSVRDRIVQAALKIVLEPVFEADMLPCSFGFRPRRGAHDALQVLVDEAWRGRRWVVETDIANCFEAIPHEKLMQAVEERVCDRSVLKLLRAMLRAGVMEDGQVRRPVSGTPQGGVISPLLANVYLHRLDRAWWTRNHGVLVRYADDAVVMCASREQAEAALERLRSLLAELGLEPKAAKTRIVHLRVDGEGFDFLGFHHRWVASRPRGNRRPVAFLARWPSARAMQHARDRIRELTDRRRLLRPVKVIVEDVNAFLRGWAAYFRFGNSAHVFDQIGSYARMRIGGFLAKKHRRTRKFGWAVVAFAAHDSLGLIALHGTVVAPRPFRDWRGRPNAGGERRR</sequence>
<feature type="domain" description="Reverse transcriptase" evidence="2">
    <location>
        <begin position="95"/>
        <end position="326"/>
    </location>
</feature>
<dbReference type="Proteomes" id="UP001223144">
    <property type="component" value="Unassembled WGS sequence"/>
</dbReference>
<dbReference type="Pfam" id="PF00078">
    <property type="entry name" value="RVT_1"/>
    <property type="match status" value="1"/>
</dbReference>
<evidence type="ECO:0000256" key="1">
    <source>
        <dbReference type="ARBA" id="ARBA00025589"/>
    </source>
</evidence>
<keyword evidence="3" id="KW-0548">Nucleotidyltransferase</keyword>
<dbReference type="NCBIfam" id="TIGR04416">
    <property type="entry name" value="group_II_RT_mat"/>
    <property type="match status" value="1"/>
</dbReference>
<dbReference type="EC" id="2.7.7.49" evidence="3"/>
<dbReference type="Gene3D" id="3.30.70.270">
    <property type="match status" value="1"/>
</dbReference>
<dbReference type="EMBL" id="JARWBG010000102">
    <property type="protein sequence ID" value="MDH2394047.1"/>
    <property type="molecule type" value="Genomic_DNA"/>
</dbReference>
<dbReference type="PROSITE" id="PS50878">
    <property type="entry name" value="RT_POL"/>
    <property type="match status" value="1"/>
</dbReference>
<evidence type="ECO:0000313" key="4">
    <source>
        <dbReference type="Proteomes" id="UP001223144"/>
    </source>
</evidence>
<reference evidence="3 4" key="1">
    <citation type="submission" date="2023-04" db="EMBL/GenBank/DDBJ databases">
        <title>Streptomyces chengmaiensis sp. nov. isolated from the stem of mangrove plant in Hainan.</title>
        <authorList>
            <person name="Huang X."/>
            <person name="Zhou S."/>
            <person name="Chu X."/>
            <person name="Xie Y."/>
            <person name="Lin Y."/>
        </authorList>
    </citation>
    <scope>NUCLEOTIDE SEQUENCE [LARGE SCALE GENOMIC DNA]</scope>
    <source>
        <strain evidence="3 4">HNM0663</strain>
    </source>
</reference>
<dbReference type="Pfam" id="PF08388">
    <property type="entry name" value="GIIM"/>
    <property type="match status" value="1"/>
</dbReference>
<keyword evidence="3" id="KW-0808">Transferase</keyword>
<organism evidence="3 4">
    <name type="scientific">Streptomyces chengmaiensis</name>
    <dbReference type="NCBI Taxonomy" id="3040919"/>
    <lineage>
        <taxon>Bacteria</taxon>
        <taxon>Bacillati</taxon>
        <taxon>Actinomycetota</taxon>
        <taxon>Actinomycetes</taxon>
        <taxon>Kitasatosporales</taxon>
        <taxon>Streptomycetaceae</taxon>
        <taxon>Streptomyces</taxon>
    </lineage>
</organism>
<protein>
    <submittedName>
        <fullName evidence="3">Group II intron reverse transcriptase/maturase</fullName>
        <ecNumber evidence="3">2.7.7.49</ecNumber>
    </submittedName>
</protein>
<comment type="caution">
    <text evidence="3">The sequence shown here is derived from an EMBL/GenBank/DDBJ whole genome shotgun (WGS) entry which is preliminary data.</text>
</comment>
<dbReference type="PANTHER" id="PTHR34047">
    <property type="entry name" value="NUCLEAR INTRON MATURASE 1, MITOCHONDRIAL-RELATED"/>
    <property type="match status" value="1"/>
</dbReference>
<keyword evidence="4" id="KW-1185">Reference proteome</keyword>
<dbReference type="InterPro" id="IPR030931">
    <property type="entry name" value="Group_II_RT_mat"/>
</dbReference>
<dbReference type="InterPro" id="IPR043128">
    <property type="entry name" value="Rev_trsase/Diguanyl_cyclase"/>
</dbReference>
<dbReference type="InterPro" id="IPR043502">
    <property type="entry name" value="DNA/RNA_pol_sf"/>
</dbReference>
<comment type="function">
    <text evidence="1">Poorly processive, error-prone DNA polymerase involved in untargeted mutagenesis. Copies undamaged DNA at stalled replication forks, which arise in vivo from mismatched or misaligned primer ends. These misaligned primers can be extended by PolIV. Exhibits no 3'-5' exonuclease (proofreading) activity. May be involved in translesional synthesis, in conjunction with the beta clamp from PolIII.</text>
</comment>
<dbReference type="CDD" id="cd01651">
    <property type="entry name" value="RT_G2_intron"/>
    <property type="match status" value="1"/>
</dbReference>
<proteinExistence type="predicted"/>
<accession>A0ABT6HZD5</accession>
<dbReference type="SUPFAM" id="SSF56672">
    <property type="entry name" value="DNA/RNA polymerases"/>
    <property type="match status" value="1"/>
</dbReference>
<dbReference type="PANTHER" id="PTHR34047:SF8">
    <property type="entry name" value="PROTEIN YKFC"/>
    <property type="match status" value="1"/>
</dbReference>
<evidence type="ECO:0000313" key="3">
    <source>
        <dbReference type="EMBL" id="MDH2394047.1"/>
    </source>
</evidence>
<gene>
    <name evidence="3" type="primary">ltrA</name>
    <name evidence="3" type="ORF">QCN29_35970</name>
</gene>
<dbReference type="InterPro" id="IPR013597">
    <property type="entry name" value="Mat_intron_G2"/>
</dbReference>
<evidence type="ECO:0000259" key="2">
    <source>
        <dbReference type="PROSITE" id="PS50878"/>
    </source>
</evidence>
<name>A0ABT6HZD5_9ACTN</name>